<keyword evidence="4" id="KW-0449">Lipoprotein</keyword>
<dbReference type="GO" id="GO:0005886">
    <property type="term" value="C:plasma membrane"/>
    <property type="evidence" value="ECO:0007669"/>
    <property type="project" value="UniProtKB-SubCell"/>
</dbReference>
<dbReference type="PANTHER" id="PTHR10963">
    <property type="entry name" value="GLYCOSYL HYDROLASE-RELATED"/>
    <property type="match status" value="1"/>
</dbReference>
<dbReference type="GO" id="GO:0009251">
    <property type="term" value="P:glucan catabolic process"/>
    <property type="evidence" value="ECO:0007669"/>
    <property type="project" value="TreeGrafter"/>
</dbReference>
<dbReference type="EMBL" id="NPHW01004451">
    <property type="protein sequence ID" value="OXV07905.1"/>
    <property type="molecule type" value="Genomic_DNA"/>
</dbReference>
<dbReference type="Gene3D" id="2.60.120.200">
    <property type="match status" value="1"/>
</dbReference>
<dbReference type="SUPFAM" id="SSF49899">
    <property type="entry name" value="Concanavalin A-like lectins/glucanases"/>
    <property type="match status" value="1"/>
</dbReference>
<comment type="subcellular location">
    <subcellularLocation>
        <location evidence="1">Cell membrane</location>
        <topology evidence="1">Lipid-anchor</topology>
        <topology evidence="1">GPI-anchor</topology>
    </subcellularLocation>
</comment>
<keyword evidence="2" id="KW-1003">Cell membrane</keyword>
<dbReference type="InterPro" id="IPR000757">
    <property type="entry name" value="Beta-glucanase-like"/>
</dbReference>
<dbReference type="Proteomes" id="UP000243515">
    <property type="component" value="Unassembled WGS sequence"/>
</dbReference>
<keyword evidence="3" id="KW-0336">GPI-anchor</keyword>
<keyword evidence="5" id="KW-0732">Signal</keyword>
<evidence type="ECO:0000256" key="3">
    <source>
        <dbReference type="ARBA" id="ARBA00022622"/>
    </source>
</evidence>
<proteinExistence type="predicted"/>
<keyword evidence="3" id="KW-0325">Glycoprotein</keyword>
<evidence type="ECO:0000256" key="2">
    <source>
        <dbReference type="ARBA" id="ARBA00022475"/>
    </source>
</evidence>
<dbReference type="OrthoDB" id="192832at2759"/>
<evidence type="ECO:0000259" key="6">
    <source>
        <dbReference type="PROSITE" id="PS51762"/>
    </source>
</evidence>
<sequence length="270" mass="29596">MRFSTIPIIAALAKIGAALYVIEDNYPISSAFFDHFNFITGEDPTHGYVQFVDRAAAQSADYISIKDNAVYIGADHSNVATSSGRQSVHMSSVKTYTRGLFIVDLGHMPDSICGTWPAVWTVGPTWPNDGEINIIEGVNQQTRNRMTLHTNTGCSINNSGFYGELITDNCGETNQSAKVGCSIDSYSSTSYGGGFNHIGGGVYALEWTSSAINIWFFPRGSVPANVDSLSPDPSTWGTPTTRLSDTCDIDHHFRNHSIFRSTDFRYHVLR</sequence>
<feature type="domain" description="GH16" evidence="6">
    <location>
        <begin position="21"/>
        <end position="270"/>
    </location>
</feature>
<feature type="chain" id="PRO_5012692062" description="GH16 domain-containing protein" evidence="5">
    <location>
        <begin position="19"/>
        <end position="270"/>
    </location>
</feature>
<evidence type="ECO:0000256" key="4">
    <source>
        <dbReference type="ARBA" id="ARBA00023288"/>
    </source>
</evidence>
<dbReference type="AlphaFoldDB" id="A0A232LUS6"/>
<dbReference type="PROSITE" id="PS51762">
    <property type="entry name" value="GH16_2"/>
    <property type="match status" value="1"/>
</dbReference>
<dbReference type="InterPro" id="IPR013320">
    <property type="entry name" value="ConA-like_dom_sf"/>
</dbReference>
<evidence type="ECO:0000313" key="7">
    <source>
        <dbReference type="EMBL" id="OXV07905.1"/>
    </source>
</evidence>
<feature type="signal peptide" evidence="5">
    <location>
        <begin position="1"/>
        <end position="18"/>
    </location>
</feature>
<gene>
    <name evidence="7" type="ORF">Egran_04331</name>
</gene>
<name>A0A232LUS6_9EURO</name>
<dbReference type="GO" id="GO:0004553">
    <property type="term" value="F:hydrolase activity, hydrolyzing O-glycosyl compounds"/>
    <property type="evidence" value="ECO:0007669"/>
    <property type="project" value="InterPro"/>
</dbReference>
<organism evidence="7 8">
    <name type="scientific">Elaphomyces granulatus</name>
    <dbReference type="NCBI Taxonomy" id="519963"/>
    <lineage>
        <taxon>Eukaryota</taxon>
        <taxon>Fungi</taxon>
        <taxon>Dikarya</taxon>
        <taxon>Ascomycota</taxon>
        <taxon>Pezizomycotina</taxon>
        <taxon>Eurotiomycetes</taxon>
        <taxon>Eurotiomycetidae</taxon>
        <taxon>Eurotiales</taxon>
        <taxon>Elaphomycetaceae</taxon>
        <taxon>Elaphomyces</taxon>
    </lineage>
</organism>
<dbReference type="GO" id="GO:0098552">
    <property type="term" value="C:side of membrane"/>
    <property type="evidence" value="ECO:0007669"/>
    <property type="project" value="UniProtKB-KW"/>
</dbReference>
<reference evidence="7 8" key="1">
    <citation type="journal article" date="2015" name="Environ. Microbiol.">
        <title>Metagenome sequence of Elaphomyces granulatus from sporocarp tissue reveals Ascomycota ectomycorrhizal fingerprints of genome expansion and a Proteobacteria-rich microbiome.</title>
        <authorList>
            <person name="Quandt C.A."/>
            <person name="Kohler A."/>
            <person name="Hesse C.N."/>
            <person name="Sharpton T.J."/>
            <person name="Martin F."/>
            <person name="Spatafora J.W."/>
        </authorList>
    </citation>
    <scope>NUCLEOTIDE SEQUENCE [LARGE SCALE GENOMIC DNA]</scope>
    <source>
        <strain evidence="7 8">OSC145934</strain>
    </source>
</reference>
<dbReference type="Pfam" id="PF26113">
    <property type="entry name" value="GH16_XgeA"/>
    <property type="match status" value="1"/>
</dbReference>
<evidence type="ECO:0000256" key="5">
    <source>
        <dbReference type="SAM" id="SignalP"/>
    </source>
</evidence>
<protein>
    <recommendedName>
        <fullName evidence="6">GH16 domain-containing protein</fullName>
    </recommendedName>
</protein>
<dbReference type="InterPro" id="IPR050546">
    <property type="entry name" value="Glycosyl_Hydrlase_16"/>
</dbReference>
<keyword evidence="3" id="KW-0472">Membrane</keyword>
<evidence type="ECO:0000313" key="8">
    <source>
        <dbReference type="Proteomes" id="UP000243515"/>
    </source>
</evidence>
<dbReference type="PANTHER" id="PTHR10963:SF24">
    <property type="entry name" value="GLYCOSIDASE C21B10.07-RELATED"/>
    <property type="match status" value="1"/>
</dbReference>
<evidence type="ECO:0000256" key="1">
    <source>
        <dbReference type="ARBA" id="ARBA00004609"/>
    </source>
</evidence>
<keyword evidence="8" id="KW-1185">Reference proteome</keyword>
<accession>A0A232LUS6</accession>
<comment type="caution">
    <text evidence="7">The sequence shown here is derived from an EMBL/GenBank/DDBJ whole genome shotgun (WGS) entry which is preliminary data.</text>
</comment>